<evidence type="ECO:0000256" key="4">
    <source>
        <dbReference type="ARBA" id="ARBA00022692"/>
    </source>
</evidence>
<dbReference type="InterPro" id="IPR003362">
    <property type="entry name" value="Bact_transf"/>
</dbReference>
<dbReference type="AlphaFoldDB" id="A0A1H7RED3"/>
<sequence length="515" mass="57686">MGNPAENRLLSVVETADVVQEKQRAPGKRTPPPPPRLVRPSEAKRRPVRVRHSHFHILGRDVSTPFLLLATLEVLVLALAFLGATQLSLPTELAFAGQASTLQMLLFVGISMVGMVSMGLYRRGFRGGATATVLRILASGVLAIVMMSMLFYVFPHLMLAPTTLAVALGLAVPGILVTRFGMLKVLSHEAFKRRVLVLGAGDTASLFQRLRRKSDQMAFTVVGFVPGQGDSSKVGTESLVDMDESLTEFTRRHHVDDVVIAYDDPRGGFPTDELMHCKMHGVNVLDVADFFEREAGLLKLDILRPSSMIFGRGFRQCIYRDYAKRVLDLVSSLGLLAITWPFMLVCAIAIFIESKGQGSVIFKQVRTGQHGQPFTLFKFRSMIMDAEKDGKAVWAQQKDPRVTRFGHFMRKTRLDELPQLFNVIRGDMSFVGPRPERPEFVETLGAKLPYYHHRHWVKPGLTGWAQIHYPYGASEKDAFEKLKYDLYYVKNQSMPLDILTIVQTVEVVLWGRGSR</sequence>
<evidence type="ECO:0000256" key="5">
    <source>
        <dbReference type="ARBA" id="ARBA00022989"/>
    </source>
</evidence>
<evidence type="ECO:0000256" key="6">
    <source>
        <dbReference type="ARBA" id="ARBA00023136"/>
    </source>
</evidence>
<evidence type="ECO:0000256" key="2">
    <source>
        <dbReference type="ARBA" id="ARBA00006464"/>
    </source>
</evidence>
<feature type="transmembrane region" description="Helical" evidence="8">
    <location>
        <begin position="101"/>
        <end position="121"/>
    </location>
</feature>
<feature type="transmembrane region" description="Helical" evidence="8">
    <location>
        <begin position="166"/>
        <end position="186"/>
    </location>
</feature>
<evidence type="ECO:0000259" key="9">
    <source>
        <dbReference type="Pfam" id="PF02397"/>
    </source>
</evidence>
<feature type="domain" description="Bacterial sugar transferase" evidence="9">
    <location>
        <begin position="324"/>
        <end position="509"/>
    </location>
</feature>
<keyword evidence="11" id="KW-1185">Reference proteome</keyword>
<dbReference type="Proteomes" id="UP000199256">
    <property type="component" value="Unassembled WGS sequence"/>
</dbReference>
<accession>A0A1H7RED3</accession>
<dbReference type="EMBL" id="FOAA01000022">
    <property type="protein sequence ID" value="SEL58680.1"/>
    <property type="molecule type" value="Genomic_DNA"/>
</dbReference>
<feature type="transmembrane region" description="Helical" evidence="8">
    <location>
        <begin position="133"/>
        <end position="154"/>
    </location>
</feature>
<protein>
    <submittedName>
        <fullName evidence="10">Sugar transferase, PEP-CTERM system associated/exopolysaccharide biosynthesis polyprenyl glycosylphosphotransferase</fullName>
    </submittedName>
</protein>
<dbReference type="GO" id="GO:0089702">
    <property type="term" value="F:undecaprenyl-phosphate glucose phosphotransferase activity"/>
    <property type="evidence" value="ECO:0007669"/>
    <property type="project" value="TreeGrafter"/>
</dbReference>
<name>A0A1H7RED3_9GAMM</name>
<keyword evidence="6 8" id="KW-0472">Membrane</keyword>
<evidence type="ECO:0000256" key="3">
    <source>
        <dbReference type="ARBA" id="ARBA00022679"/>
    </source>
</evidence>
<proteinExistence type="inferred from homology"/>
<dbReference type="NCBIfam" id="TIGR03025">
    <property type="entry name" value="EPS_sugtrans"/>
    <property type="match status" value="1"/>
</dbReference>
<feature type="transmembrane region" description="Helical" evidence="8">
    <location>
        <begin position="329"/>
        <end position="352"/>
    </location>
</feature>
<feature type="transmembrane region" description="Helical" evidence="8">
    <location>
        <begin position="66"/>
        <end position="89"/>
    </location>
</feature>
<reference evidence="11" key="1">
    <citation type="submission" date="2016-10" db="EMBL/GenBank/DDBJ databases">
        <authorList>
            <person name="Varghese N."/>
            <person name="Submissions S."/>
        </authorList>
    </citation>
    <scope>NUCLEOTIDE SEQUENCE [LARGE SCALE GENOMIC DNA]</scope>
    <source>
        <strain evidence="11">DSM 241</strain>
    </source>
</reference>
<organism evidence="10 11">
    <name type="scientific">Ectothiorhodospira marina</name>
    <dbReference type="NCBI Taxonomy" id="1396821"/>
    <lineage>
        <taxon>Bacteria</taxon>
        <taxon>Pseudomonadati</taxon>
        <taxon>Pseudomonadota</taxon>
        <taxon>Gammaproteobacteria</taxon>
        <taxon>Chromatiales</taxon>
        <taxon>Ectothiorhodospiraceae</taxon>
        <taxon>Ectothiorhodospira</taxon>
    </lineage>
</organism>
<dbReference type="Pfam" id="PF02397">
    <property type="entry name" value="Bac_transf"/>
    <property type="match status" value="1"/>
</dbReference>
<dbReference type="PANTHER" id="PTHR30576:SF21">
    <property type="entry name" value="UDP-GLUCOSE:UNDECAPRENYL-PHOSPHATE GLUCOSE-1-PHOSPHATE TRANSFERASE"/>
    <property type="match status" value="1"/>
</dbReference>
<evidence type="ECO:0000256" key="8">
    <source>
        <dbReference type="SAM" id="Phobius"/>
    </source>
</evidence>
<dbReference type="GO" id="GO:0016020">
    <property type="term" value="C:membrane"/>
    <property type="evidence" value="ECO:0007669"/>
    <property type="project" value="UniProtKB-SubCell"/>
</dbReference>
<gene>
    <name evidence="10" type="ORF">SAMN05444515_12237</name>
</gene>
<evidence type="ECO:0000313" key="10">
    <source>
        <dbReference type="EMBL" id="SEL58680.1"/>
    </source>
</evidence>
<dbReference type="NCBIfam" id="TIGR03013">
    <property type="entry name" value="EpsB_2"/>
    <property type="match status" value="1"/>
</dbReference>
<dbReference type="STRING" id="1396821.SAMN05444515_12237"/>
<dbReference type="GO" id="GO:0009242">
    <property type="term" value="P:colanic acid biosynthetic process"/>
    <property type="evidence" value="ECO:0007669"/>
    <property type="project" value="TreeGrafter"/>
</dbReference>
<dbReference type="InterPro" id="IPR017464">
    <property type="entry name" value="Sugar_tfrase_EpsB_2"/>
</dbReference>
<dbReference type="OrthoDB" id="9808602at2"/>
<feature type="region of interest" description="Disordered" evidence="7">
    <location>
        <begin position="19"/>
        <end position="46"/>
    </location>
</feature>
<comment type="subcellular location">
    <subcellularLocation>
        <location evidence="1">Membrane</location>
        <topology evidence="1">Multi-pass membrane protein</topology>
    </subcellularLocation>
</comment>
<evidence type="ECO:0000256" key="7">
    <source>
        <dbReference type="SAM" id="MobiDB-lite"/>
    </source>
</evidence>
<dbReference type="Gene3D" id="3.40.50.720">
    <property type="entry name" value="NAD(P)-binding Rossmann-like Domain"/>
    <property type="match status" value="1"/>
</dbReference>
<evidence type="ECO:0000313" key="11">
    <source>
        <dbReference type="Proteomes" id="UP000199256"/>
    </source>
</evidence>
<dbReference type="PANTHER" id="PTHR30576">
    <property type="entry name" value="COLANIC BIOSYNTHESIS UDP-GLUCOSE LIPID CARRIER TRANSFERASE"/>
    <property type="match status" value="1"/>
</dbReference>
<keyword evidence="3 10" id="KW-0808">Transferase</keyword>
<dbReference type="InterPro" id="IPR017475">
    <property type="entry name" value="EPS_sugar_tfrase"/>
</dbReference>
<keyword evidence="4 8" id="KW-0812">Transmembrane</keyword>
<keyword evidence="5 8" id="KW-1133">Transmembrane helix</keyword>
<comment type="similarity">
    <text evidence="2">Belongs to the bacterial sugar transferase family.</text>
</comment>
<evidence type="ECO:0000256" key="1">
    <source>
        <dbReference type="ARBA" id="ARBA00004141"/>
    </source>
</evidence>